<evidence type="ECO:0000313" key="3">
    <source>
        <dbReference type="Proteomes" id="UP000239290"/>
    </source>
</evidence>
<name>A0A2S8JAW2_RHOOP</name>
<evidence type="ECO:0000313" key="2">
    <source>
        <dbReference type="EMBL" id="PQP24181.1"/>
    </source>
</evidence>
<gene>
    <name evidence="2" type="ORF">C5613_14975</name>
</gene>
<dbReference type="RefSeq" id="WP_105415347.1">
    <property type="nucleotide sequence ID" value="NZ_PUIO01000015.1"/>
</dbReference>
<accession>A0A2S8JAW2</accession>
<sequence>MKKQNCPECNQSVEVRHNGEEQINDRTSPWIFVDHLRNDQRGDTVFRNPCPGGGKNDWTAANSM</sequence>
<proteinExistence type="predicted"/>
<organism evidence="2 3">
    <name type="scientific">Rhodococcus opacus</name>
    <name type="common">Nocardia opaca</name>
    <dbReference type="NCBI Taxonomy" id="37919"/>
    <lineage>
        <taxon>Bacteria</taxon>
        <taxon>Bacillati</taxon>
        <taxon>Actinomycetota</taxon>
        <taxon>Actinomycetes</taxon>
        <taxon>Mycobacteriales</taxon>
        <taxon>Nocardiaceae</taxon>
        <taxon>Rhodococcus</taxon>
    </lineage>
</organism>
<dbReference type="EMBL" id="PUIO01000015">
    <property type="protein sequence ID" value="PQP24181.1"/>
    <property type="molecule type" value="Genomic_DNA"/>
</dbReference>
<dbReference type="Proteomes" id="UP000239290">
    <property type="component" value="Unassembled WGS sequence"/>
</dbReference>
<dbReference type="AlphaFoldDB" id="A0A2S8JAW2"/>
<evidence type="ECO:0000256" key="1">
    <source>
        <dbReference type="SAM" id="MobiDB-lite"/>
    </source>
</evidence>
<comment type="caution">
    <text evidence="2">The sequence shown here is derived from an EMBL/GenBank/DDBJ whole genome shotgun (WGS) entry which is preliminary data.</text>
</comment>
<feature type="region of interest" description="Disordered" evidence="1">
    <location>
        <begin position="43"/>
        <end position="64"/>
    </location>
</feature>
<reference evidence="3" key="1">
    <citation type="submission" date="2018-02" db="EMBL/GenBank/DDBJ databases">
        <title>Draft genome sequencing of Rhodococcus opacus KU647198.</title>
        <authorList>
            <person name="Zheng B.-X."/>
        </authorList>
    </citation>
    <scope>NUCLEOTIDE SEQUENCE [LARGE SCALE GENOMIC DNA]</scope>
    <source>
        <strain evidence="3">04-OD7</strain>
    </source>
</reference>
<protein>
    <submittedName>
        <fullName evidence="2">Uncharacterized protein</fullName>
    </submittedName>
</protein>